<feature type="transmembrane region" description="Helical" evidence="2">
    <location>
        <begin position="6"/>
        <end position="23"/>
    </location>
</feature>
<feature type="transmembrane region" description="Helical" evidence="2">
    <location>
        <begin position="75"/>
        <end position="93"/>
    </location>
</feature>
<evidence type="ECO:0000313" key="3">
    <source>
        <dbReference type="EMBL" id="KAG9982199.1"/>
    </source>
</evidence>
<feature type="transmembrane region" description="Helical" evidence="2">
    <location>
        <begin position="145"/>
        <end position="167"/>
    </location>
</feature>
<proteinExistence type="predicted"/>
<accession>A0A9P8FSS2</accession>
<dbReference type="AlphaFoldDB" id="A0A9P8FSS2"/>
<dbReference type="EMBL" id="JAHFXS010000747">
    <property type="protein sequence ID" value="KAG9982199.1"/>
    <property type="molecule type" value="Genomic_DNA"/>
</dbReference>
<feature type="region of interest" description="Disordered" evidence="1">
    <location>
        <begin position="284"/>
        <end position="314"/>
    </location>
</feature>
<feature type="transmembrane region" description="Helical" evidence="2">
    <location>
        <begin position="244"/>
        <end position="261"/>
    </location>
</feature>
<evidence type="ECO:0000256" key="2">
    <source>
        <dbReference type="SAM" id="Phobius"/>
    </source>
</evidence>
<evidence type="ECO:0000313" key="4">
    <source>
        <dbReference type="Proteomes" id="UP000729357"/>
    </source>
</evidence>
<keyword evidence="4" id="KW-1185">Reference proteome</keyword>
<gene>
    <name evidence="3" type="ORF">KCU98_g6943</name>
</gene>
<sequence length="314" mass="34754">MAVYITAPLLRLLIAIPIFLLGFRTCDIVNRPLPLINDLSTILSNQTLSLELPGHSDTVIATAYTPNSLYDHGRVSIFWCGLLALASAGAYTIDKVQHHIFSQLLALDEGAKKVSKGQILRYHIQGVRNLNLTGWVNATGARDTFMAWTFSLLALIGVLYPTIVAGIQNLASDTVANQLDYFLKSGRVSNDTIFGSSSAHGTYTLESWACQIAPLVSSSANITTSARVRQVLTQSCRDGHNSRYLLLIMLPFTILWLSFIAKPHWFTFAFGAEERPAWMTVPLEENDKDVDSDDDDEDPMAAYGNNAREQWQLD</sequence>
<reference evidence="3" key="1">
    <citation type="journal article" date="2021" name="J Fungi (Basel)">
        <title>Virulence traits and population genomics of the black yeast Aureobasidium melanogenum.</title>
        <authorList>
            <person name="Cernosa A."/>
            <person name="Sun X."/>
            <person name="Gostincar C."/>
            <person name="Fang C."/>
            <person name="Gunde-Cimerman N."/>
            <person name="Song Z."/>
        </authorList>
    </citation>
    <scope>NUCLEOTIDE SEQUENCE</scope>
    <source>
        <strain evidence="3">EXF-9298</strain>
    </source>
</reference>
<keyword evidence="2" id="KW-1133">Transmembrane helix</keyword>
<keyword evidence="2" id="KW-0812">Transmembrane</keyword>
<feature type="compositionally biased region" description="Acidic residues" evidence="1">
    <location>
        <begin position="284"/>
        <end position="299"/>
    </location>
</feature>
<dbReference type="Proteomes" id="UP000729357">
    <property type="component" value="Unassembled WGS sequence"/>
</dbReference>
<reference evidence="3" key="2">
    <citation type="submission" date="2021-08" db="EMBL/GenBank/DDBJ databases">
        <authorList>
            <person name="Gostincar C."/>
            <person name="Sun X."/>
            <person name="Song Z."/>
            <person name="Gunde-Cimerman N."/>
        </authorList>
    </citation>
    <scope>NUCLEOTIDE SEQUENCE</scope>
    <source>
        <strain evidence="3">EXF-9298</strain>
    </source>
</reference>
<evidence type="ECO:0000256" key="1">
    <source>
        <dbReference type="SAM" id="MobiDB-lite"/>
    </source>
</evidence>
<protein>
    <submittedName>
        <fullName evidence="3">Uncharacterized protein</fullName>
    </submittedName>
</protein>
<organism evidence="3 4">
    <name type="scientific">Aureobasidium melanogenum</name>
    <name type="common">Aureobasidium pullulans var. melanogenum</name>
    <dbReference type="NCBI Taxonomy" id="46634"/>
    <lineage>
        <taxon>Eukaryota</taxon>
        <taxon>Fungi</taxon>
        <taxon>Dikarya</taxon>
        <taxon>Ascomycota</taxon>
        <taxon>Pezizomycotina</taxon>
        <taxon>Dothideomycetes</taxon>
        <taxon>Dothideomycetidae</taxon>
        <taxon>Dothideales</taxon>
        <taxon>Saccotheciaceae</taxon>
        <taxon>Aureobasidium</taxon>
    </lineage>
</organism>
<keyword evidence="2" id="KW-0472">Membrane</keyword>
<feature type="non-terminal residue" evidence="3">
    <location>
        <position position="314"/>
    </location>
</feature>
<comment type="caution">
    <text evidence="3">The sequence shown here is derived from an EMBL/GenBank/DDBJ whole genome shotgun (WGS) entry which is preliminary data.</text>
</comment>
<name>A0A9P8FSS2_AURME</name>